<gene>
    <name evidence="3" type="ordered locus">PCC7424_0940</name>
</gene>
<evidence type="ECO:0000313" key="4">
    <source>
        <dbReference type="Proteomes" id="UP000002384"/>
    </source>
</evidence>
<keyword evidence="1" id="KW-0472">Membrane</keyword>
<feature type="signal peptide" evidence="2">
    <location>
        <begin position="1"/>
        <end position="23"/>
    </location>
</feature>
<keyword evidence="4" id="KW-1185">Reference proteome</keyword>
<keyword evidence="2" id="KW-0732">Signal</keyword>
<dbReference type="AlphaFoldDB" id="B7KIJ0"/>
<keyword evidence="1" id="KW-0812">Transmembrane</keyword>
<keyword evidence="1" id="KW-1133">Transmembrane helix</keyword>
<feature type="chain" id="PRO_5002856188" description="Carboxypeptidase regulatory-like domain-containing protein" evidence="2">
    <location>
        <begin position="24"/>
        <end position="160"/>
    </location>
</feature>
<evidence type="ECO:0008006" key="5">
    <source>
        <dbReference type="Google" id="ProtNLM"/>
    </source>
</evidence>
<evidence type="ECO:0000256" key="1">
    <source>
        <dbReference type="SAM" id="Phobius"/>
    </source>
</evidence>
<protein>
    <recommendedName>
        <fullName evidence="5">Carboxypeptidase regulatory-like domain-containing protein</fullName>
    </recommendedName>
</protein>
<reference evidence="4" key="1">
    <citation type="journal article" date="2011" name="MBio">
        <title>Novel metabolic attributes of the genus Cyanothece, comprising a group of unicellular nitrogen-fixing Cyanobacteria.</title>
        <authorList>
            <person name="Bandyopadhyay A."/>
            <person name="Elvitigala T."/>
            <person name="Welsh E."/>
            <person name="Stockel J."/>
            <person name="Liberton M."/>
            <person name="Min H."/>
            <person name="Sherman L.A."/>
            <person name="Pakrasi H.B."/>
        </authorList>
    </citation>
    <scope>NUCLEOTIDE SEQUENCE [LARGE SCALE GENOMIC DNA]</scope>
    <source>
        <strain evidence="4">PCC 7424</strain>
    </source>
</reference>
<proteinExistence type="predicted"/>
<dbReference type="RefSeq" id="WP_012598343.1">
    <property type="nucleotide sequence ID" value="NC_011729.1"/>
</dbReference>
<dbReference type="KEGG" id="cyc:PCC7424_0940"/>
<sequence>MKKTLLLPLMFLTILGLPTQVLAHAIETNYAFDLELSEKLDLKTTFSTGEPLQEAKVIVYAPNNPSEPWLETTTDENGNFSFTPDTSIPGDWEVQIIKDEGHEDYLTIPVSNKGIEVQNISQKMNRDVHFASIPLNPLATTMVIAGTGATVFLLRRKFVN</sequence>
<dbReference type="EMBL" id="CP001291">
    <property type="protein sequence ID" value="ACK69396.1"/>
    <property type="molecule type" value="Genomic_DNA"/>
</dbReference>
<dbReference type="SUPFAM" id="SSF49478">
    <property type="entry name" value="Cna protein B-type domain"/>
    <property type="match status" value="1"/>
</dbReference>
<accession>B7KIJ0</accession>
<feature type="transmembrane region" description="Helical" evidence="1">
    <location>
        <begin position="133"/>
        <end position="154"/>
    </location>
</feature>
<name>B7KIJ0_GLOC7</name>
<dbReference type="STRING" id="65393.PCC7424_0940"/>
<dbReference type="HOGENOM" id="CLU_105325_0_1_3"/>
<evidence type="ECO:0000256" key="2">
    <source>
        <dbReference type="SAM" id="SignalP"/>
    </source>
</evidence>
<dbReference type="eggNOG" id="COG5266">
    <property type="taxonomic scope" value="Bacteria"/>
</dbReference>
<dbReference type="Gene3D" id="2.60.40.1120">
    <property type="entry name" value="Carboxypeptidase-like, regulatory domain"/>
    <property type="match status" value="1"/>
</dbReference>
<evidence type="ECO:0000313" key="3">
    <source>
        <dbReference type="EMBL" id="ACK69396.1"/>
    </source>
</evidence>
<organism evidence="3 4">
    <name type="scientific">Gloeothece citriformis (strain PCC 7424)</name>
    <name type="common">Cyanothece sp. (strain PCC 7424)</name>
    <dbReference type="NCBI Taxonomy" id="65393"/>
    <lineage>
        <taxon>Bacteria</taxon>
        <taxon>Bacillati</taxon>
        <taxon>Cyanobacteriota</taxon>
        <taxon>Cyanophyceae</taxon>
        <taxon>Oscillatoriophycideae</taxon>
        <taxon>Chroococcales</taxon>
        <taxon>Aphanothecaceae</taxon>
        <taxon>Gloeothece</taxon>
        <taxon>Gloeothece citriformis</taxon>
    </lineage>
</organism>
<dbReference type="Proteomes" id="UP000002384">
    <property type="component" value="Chromosome"/>
</dbReference>